<dbReference type="InterPro" id="IPR029063">
    <property type="entry name" value="SAM-dependent_MTases_sf"/>
</dbReference>
<dbReference type="EMBL" id="CP011388">
    <property type="protein sequence ID" value="ANE47270.1"/>
    <property type="molecule type" value="Genomic_DNA"/>
</dbReference>
<name>A0A172TJR9_9BACL</name>
<dbReference type="STRING" id="1178515.SY83_14450"/>
<reference evidence="4 5" key="1">
    <citation type="submission" date="2015-01" db="EMBL/GenBank/DDBJ databases">
        <title>Paenibacillus swuensis/DY6/whole genome sequencing.</title>
        <authorList>
            <person name="Kim M.K."/>
            <person name="Srinivasan S."/>
            <person name="Lee J.-J."/>
        </authorList>
    </citation>
    <scope>NUCLEOTIDE SEQUENCE [LARGE SCALE GENOMIC DNA]</scope>
    <source>
        <strain evidence="4 5">DY6</strain>
    </source>
</reference>
<dbReference type="AlphaFoldDB" id="A0A172TJR9"/>
<keyword evidence="5" id="KW-1185">Reference proteome</keyword>
<evidence type="ECO:0000259" key="3">
    <source>
        <dbReference type="Pfam" id="PF13649"/>
    </source>
</evidence>
<keyword evidence="2 4" id="KW-0808">Transferase</keyword>
<dbReference type="Gene3D" id="2.20.25.110">
    <property type="entry name" value="S-adenosyl-L-methionine-dependent methyltransferases"/>
    <property type="match status" value="1"/>
</dbReference>
<dbReference type="CDD" id="cd02440">
    <property type="entry name" value="AdoMet_MTases"/>
    <property type="match status" value="1"/>
</dbReference>
<dbReference type="Proteomes" id="UP000076927">
    <property type="component" value="Chromosome"/>
</dbReference>
<dbReference type="PANTHER" id="PTHR43861:SF1">
    <property type="entry name" value="TRANS-ACONITATE 2-METHYLTRANSFERASE"/>
    <property type="match status" value="1"/>
</dbReference>
<proteinExistence type="predicted"/>
<dbReference type="OrthoDB" id="9811589at2"/>
<sequence length="269" mass="31311">MSYGQFAYVYDRLMEDMPYPEWVEWAQTCWTRQLSDLLGHVEGQPHVNFSHSVIPKHVVDLGCGTGSVTIPLAKAGYRITGIDLSEDMLAVAGHKQLEQGIPSEQIRWLQQDMREWKLAEPVDAVISFCDCLNYLLEEEDVVSAFRQSYEGLKEGGMFLFDVHHPNQLRRYYESQPFMLNLEDVAYIWTCDYLEDLMQIEHELTIFAEEPGSSGLFRRVDEVHTQRAYALKWLELQLKEAGFREVRMYADFKFEAPTEESDRVFFVAVK</sequence>
<organism evidence="4 5">
    <name type="scientific">Paenibacillus swuensis</name>
    <dbReference type="NCBI Taxonomy" id="1178515"/>
    <lineage>
        <taxon>Bacteria</taxon>
        <taxon>Bacillati</taxon>
        <taxon>Bacillota</taxon>
        <taxon>Bacilli</taxon>
        <taxon>Bacillales</taxon>
        <taxon>Paenibacillaceae</taxon>
        <taxon>Paenibacillus</taxon>
    </lineage>
</organism>
<dbReference type="GO" id="GO:0032259">
    <property type="term" value="P:methylation"/>
    <property type="evidence" value="ECO:0007669"/>
    <property type="project" value="UniProtKB-KW"/>
</dbReference>
<evidence type="ECO:0000313" key="5">
    <source>
        <dbReference type="Proteomes" id="UP000076927"/>
    </source>
</evidence>
<keyword evidence="1 4" id="KW-0489">Methyltransferase</keyword>
<dbReference type="Gene3D" id="3.40.50.150">
    <property type="entry name" value="Vaccinia Virus protein VP39"/>
    <property type="match status" value="1"/>
</dbReference>
<evidence type="ECO:0000256" key="1">
    <source>
        <dbReference type="ARBA" id="ARBA00022603"/>
    </source>
</evidence>
<dbReference type="PANTHER" id="PTHR43861">
    <property type="entry name" value="TRANS-ACONITATE 2-METHYLTRANSFERASE-RELATED"/>
    <property type="match status" value="1"/>
</dbReference>
<dbReference type="RefSeq" id="WP_068607648.1">
    <property type="nucleotide sequence ID" value="NZ_CP011388.1"/>
</dbReference>
<dbReference type="Pfam" id="PF13649">
    <property type="entry name" value="Methyltransf_25"/>
    <property type="match status" value="1"/>
</dbReference>
<accession>A0A172TJR9</accession>
<evidence type="ECO:0000256" key="2">
    <source>
        <dbReference type="ARBA" id="ARBA00022679"/>
    </source>
</evidence>
<dbReference type="KEGG" id="pswu:SY83_14450"/>
<gene>
    <name evidence="4" type="ORF">SY83_14450</name>
</gene>
<protein>
    <submittedName>
        <fullName evidence="4">Methyltransferase type 12</fullName>
    </submittedName>
</protein>
<dbReference type="InterPro" id="IPR041698">
    <property type="entry name" value="Methyltransf_25"/>
</dbReference>
<evidence type="ECO:0000313" key="4">
    <source>
        <dbReference type="EMBL" id="ANE47270.1"/>
    </source>
</evidence>
<feature type="domain" description="Methyltransferase" evidence="3">
    <location>
        <begin position="58"/>
        <end position="156"/>
    </location>
</feature>
<dbReference type="PATRIC" id="fig|1178515.4.peg.2901"/>
<dbReference type="GO" id="GO:0008168">
    <property type="term" value="F:methyltransferase activity"/>
    <property type="evidence" value="ECO:0007669"/>
    <property type="project" value="UniProtKB-KW"/>
</dbReference>
<dbReference type="SUPFAM" id="SSF53335">
    <property type="entry name" value="S-adenosyl-L-methionine-dependent methyltransferases"/>
    <property type="match status" value="1"/>
</dbReference>